<gene>
    <name evidence="2" type="ORF">C8D88_12279</name>
</gene>
<evidence type="ECO:0000313" key="3">
    <source>
        <dbReference type="Proteomes" id="UP000246005"/>
    </source>
</evidence>
<reference evidence="2 3" key="1">
    <citation type="submission" date="2018-05" db="EMBL/GenBank/DDBJ databases">
        <title>Genomic Encyclopedia of Type Strains, Phase IV (KMG-IV): sequencing the most valuable type-strain genomes for metagenomic binning, comparative biology and taxonomic classification.</title>
        <authorList>
            <person name="Goeker M."/>
        </authorList>
    </citation>
    <scope>NUCLEOTIDE SEQUENCE [LARGE SCALE GENOMIC DNA]</scope>
    <source>
        <strain evidence="2 3">DSM 45480</strain>
    </source>
</reference>
<dbReference type="RefSeq" id="WP_109642178.1">
    <property type="nucleotide sequence ID" value="NZ_QGHB01000022.1"/>
</dbReference>
<proteinExistence type="predicted"/>
<organism evidence="2 3">
    <name type="scientific">Lentzea atacamensis</name>
    <dbReference type="NCBI Taxonomy" id="531938"/>
    <lineage>
        <taxon>Bacteria</taxon>
        <taxon>Bacillati</taxon>
        <taxon>Actinomycetota</taxon>
        <taxon>Actinomycetes</taxon>
        <taxon>Pseudonocardiales</taxon>
        <taxon>Pseudonocardiaceae</taxon>
        <taxon>Lentzea</taxon>
    </lineage>
</organism>
<protein>
    <recommendedName>
        <fullName evidence="4">Neocarzinostatin family protein</fullName>
    </recommendedName>
</protein>
<dbReference type="EMBL" id="QGHB01000022">
    <property type="protein sequence ID" value="PWK80801.1"/>
    <property type="molecule type" value="Genomic_DNA"/>
</dbReference>
<evidence type="ECO:0000256" key="1">
    <source>
        <dbReference type="SAM" id="SignalP"/>
    </source>
</evidence>
<feature type="signal peptide" evidence="1">
    <location>
        <begin position="1"/>
        <end position="31"/>
    </location>
</feature>
<feature type="chain" id="PRO_5016373334" description="Neocarzinostatin family protein" evidence="1">
    <location>
        <begin position="32"/>
        <end position="150"/>
    </location>
</feature>
<comment type="caution">
    <text evidence="2">The sequence shown here is derived from an EMBL/GenBank/DDBJ whole genome shotgun (WGS) entry which is preliminary data.</text>
</comment>
<sequence>MKVIEMRRCAGGLFFAAAVATGMMAGPAAHAESKEVPVGASGQFETQVPATPGATLTLTVNGTSHTVGVPATSGGTLTLGFSANTTAKVSLDVAACAAPAVGKVITVSGFSEGTKVTAGFASPATGPVSAGTDTVSKGGTVVASLCAAAS</sequence>
<dbReference type="AlphaFoldDB" id="A0A316HLF7"/>
<dbReference type="Proteomes" id="UP000246005">
    <property type="component" value="Unassembled WGS sequence"/>
</dbReference>
<evidence type="ECO:0008006" key="4">
    <source>
        <dbReference type="Google" id="ProtNLM"/>
    </source>
</evidence>
<name>A0A316HLF7_9PSEU</name>
<evidence type="ECO:0000313" key="2">
    <source>
        <dbReference type="EMBL" id="PWK80801.1"/>
    </source>
</evidence>
<accession>A0A316HLF7</accession>
<keyword evidence="1" id="KW-0732">Signal</keyword>